<evidence type="ECO:0000313" key="1">
    <source>
        <dbReference type="EMBL" id="CAG8529832.1"/>
    </source>
</evidence>
<name>A0A9N9AGX1_9GLOM</name>
<evidence type="ECO:0000313" key="2">
    <source>
        <dbReference type="Proteomes" id="UP000789570"/>
    </source>
</evidence>
<accession>A0A9N9AGX1</accession>
<sequence>MYSESIATRFHEVVPDQIGDIIENHVITVHDHFLKFPGYHVKNIYEFKVKWTYKDDELPTSKFPDYENQLVYVIKELNLKRRIFGIPFILWEEDH</sequence>
<dbReference type="EMBL" id="CAJVPQ010001058">
    <property type="protein sequence ID" value="CAG8529832.1"/>
    <property type="molecule type" value="Genomic_DNA"/>
</dbReference>
<comment type="caution">
    <text evidence="1">The sequence shown here is derived from an EMBL/GenBank/DDBJ whole genome shotgun (WGS) entry which is preliminary data.</text>
</comment>
<dbReference type="Proteomes" id="UP000789570">
    <property type="component" value="Unassembled WGS sequence"/>
</dbReference>
<proteinExistence type="predicted"/>
<dbReference type="AlphaFoldDB" id="A0A9N9AGX1"/>
<organism evidence="1 2">
    <name type="scientific">Funneliformis caledonium</name>
    <dbReference type="NCBI Taxonomy" id="1117310"/>
    <lineage>
        <taxon>Eukaryota</taxon>
        <taxon>Fungi</taxon>
        <taxon>Fungi incertae sedis</taxon>
        <taxon>Mucoromycota</taxon>
        <taxon>Glomeromycotina</taxon>
        <taxon>Glomeromycetes</taxon>
        <taxon>Glomerales</taxon>
        <taxon>Glomeraceae</taxon>
        <taxon>Funneliformis</taxon>
    </lineage>
</organism>
<reference evidence="1" key="1">
    <citation type="submission" date="2021-06" db="EMBL/GenBank/DDBJ databases">
        <authorList>
            <person name="Kallberg Y."/>
            <person name="Tangrot J."/>
            <person name="Rosling A."/>
        </authorList>
    </citation>
    <scope>NUCLEOTIDE SEQUENCE</scope>
    <source>
        <strain evidence="1">UK204</strain>
    </source>
</reference>
<gene>
    <name evidence="1" type="ORF">FCALED_LOCUS5121</name>
</gene>
<keyword evidence="2" id="KW-1185">Reference proteome</keyword>
<protein>
    <submittedName>
        <fullName evidence="1">8899_t:CDS:1</fullName>
    </submittedName>
</protein>